<feature type="compositionally biased region" description="Polar residues" evidence="2">
    <location>
        <begin position="963"/>
        <end position="993"/>
    </location>
</feature>
<name>A0ABM0GNQ8_SACKO</name>
<evidence type="ECO:0000313" key="4">
    <source>
        <dbReference type="RefSeq" id="XP_002733997.1"/>
    </source>
</evidence>
<accession>A0ABM0GNQ8</accession>
<feature type="region of interest" description="Disordered" evidence="2">
    <location>
        <begin position="215"/>
        <end position="295"/>
    </location>
</feature>
<feature type="compositionally biased region" description="Low complexity" evidence="2">
    <location>
        <begin position="34"/>
        <end position="43"/>
    </location>
</feature>
<protein>
    <submittedName>
        <fullName evidence="4">Uncharacterized protein C10orf118 homolog</fullName>
    </submittedName>
</protein>
<feature type="region of interest" description="Disordered" evidence="2">
    <location>
        <begin position="803"/>
        <end position="825"/>
    </location>
</feature>
<feature type="compositionally biased region" description="Basic and acidic residues" evidence="2">
    <location>
        <begin position="816"/>
        <end position="825"/>
    </location>
</feature>
<gene>
    <name evidence="4" type="primary">LOC100368069</name>
</gene>
<keyword evidence="3" id="KW-1185">Reference proteome</keyword>
<dbReference type="GeneID" id="100368069"/>
<organism evidence="3 4">
    <name type="scientific">Saccoglossus kowalevskii</name>
    <name type="common">Acorn worm</name>
    <dbReference type="NCBI Taxonomy" id="10224"/>
    <lineage>
        <taxon>Eukaryota</taxon>
        <taxon>Metazoa</taxon>
        <taxon>Hemichordata</taxon>
        <taxon>Enteropneusta</taxon>
        <taxon>Harrimaniidae</taxon>
        <taxon>Saccoglossus</taxon>
    </lineage>
</organism>
<feature type="coiled-coil region" evidence="1">
    <location>
        <begin position="422"/>
        <end position="459"/>
    </location>
</feature>
<feature type="compositionally biased region" description="Polar residues" evidence="2">
    <location>
        <begin position="242"/>
        <end position="253"/>
    </location>
</feature>
<keyword evidence="1" id="KW-0175">Coiled coil</keyword>
<feature type="compositionally biased region" description="Polar residues" evidence="2">
    <location>
        <begin position="377"/>
        <end position="387"/>
    </location>
</feature>
<proteinExistence type="predicted"/>
<feature type="region of interest" description="Disordered" evidence="2">
    <location>
        <begin position="19"/>
        <end position="45"/>
    </location>
</feature>
<feature type="compositionally biased region" description="Polar residues" evidence="2">
    <location>
        <begin position="215"/>
        <end position="229"/>
    </location>
</feature>
<feature type="region of interest" description="Disordered" evidence="2">
    <location>
        <begin position="97"/>
        <end position="145"/>
    </location>
</feature>
<dbReference type="PANTHER" id="PTHR18911">
    <property type="entry name" value="CTCL TUMOR ANTIGEN HD-CL-01"/>
    <property type="match status" value="1"/>
</dbReference>
<feature type="compositionally biased region" description="Polar residues" evidence="2">
    <location>
        <begin position="136"/>
        <end position="145"/>
    </location>
</feature>
<dbReference type="PANTHER" id="PTHR18911:SF5">
    <property type="entry name" value="COILED-COIL DOMAIN-CONTAINING PROTEIN 186"/>
    <property type="match status" value="1"/>
</dbReference>
<feature type="compositionally biased region" description="Polar residues" evidence="2">
    <location>
        <begin position="105"/>
        <end position="125"/>
    </location>
</feature>
<dbReference type="RefSeq" id="XP_002733997.1">
    <property type="nucleotide sequence ID" value="XM_002733951.2"/>
</dbReference>
<feature type="coiled-coil region" evidence="1">
    <location>
        <begin position="485"/>
        <end position="512"/>
    </location>
</feature>
<evidence type="ECO:0000256" key="2">
    <source>
        <dbReference type="SAM" id="MobiDB-lite"/>
    </source>
</evidence>
<evidence type="ECO:0000256" key="1">
    <source>
        <dbReference type="SAM" id="Coils"/>
    </source>
</evidence>
<feature type="compositionally biased region" description="Polar residues" evidence="2">
    <location>
        <begin position="278"/>
        <end position="287"/>
    </location>
</feature>
<sequence length="1167" mass="131111">MDPGVRDDSDVSETVVVNEDACHSNEGSENTECVDNNGVDGNNADSLIDMIDTELNDKDSIISGDGEVELGAEKPNSEINKPENSQSTVPVIITSCESDSENNTDETCVKQTNDGTQSTTELKTSCESEDDHGDQAATTIESNDTDSIMCSKEVELEVKEPNSEINTQENSQRTVPVIITSCESDSEINTDEIGMQSTAEKKISDECGDEHCDQAATTTENSDTDSVISSGKIELETEKPNNETNIPDNSQRTVPVIITSCESDPENNTDKTCVEPSNDGTQSTTELKTSRESEDKHVEQAAITTESNITDCTSVTCNGQQEHTITNASIEIEHQNTGAASESSKNACVVNEQQQPELEKTVETERLQQCADVVSEMSASDLSQTQPDSEEGSLSEMSVESDFLATGMLPNGLNRDMAISQLPEYKELLEKCETMYKRCEEQQQHIQRLQKSGQEKNRELQLAHQAANTLRSDIQRVQAKESSTIETYQTTVKQLQAAVEYQKREVSQSREKLMSHDVAAKKALSKLQKEMATRVDQVRKMYEDKVKEKEAMVIKFAQSEIELLEQKKISENFEKRIVEQNKQMEGAMVQIKTIRSERNKVKSVLEGKDTEISNLQKVVDKQKEDISSQNIKVKWAQNKLKTELEGHNETKLKLQKTEAKLIEAREETEQIRNNCKEMIKTYQENEEIKSNSLNIELKMKLSELETEKRHKSDQEEIFHQVNKELESLKRTLKSKSSENNLLTEKVSRLEQEKSQNENVLVQFKETLNNQKEENRKLAKQLHQLKMLEDELKTERATVQRLEEELETLETNNTDLESDRRSNNKKQSELLQFTEKMTAKNTELISENNTLKIKVETLTTENKNLTEMCNELKTSTTKLSSELQEEKKLRQEENDLLTNKLEEKSKAVEELTVQLEDMKDEIRTLKRKHAANIKDLSRQLQSTKKRLDNTEVSTNIPGPAPNKETLNTGSRTSSNGSIDTSTVPASHVYSSSSMAAPPMVVTRTPSQDRDHGDSSGGGSDVPSINKAMLIERIVKLQKASHRKTEKIDFLEDHVNQLLDEIQKKTKIIQQFVLREQSGALAPASMDVNKAKMAKQGGIMASLYKSHAVDPGMTLDLSLEINRKLQAVLEDTLLKNITLKENIDTLGDEIARLSEHGICTDIKGTKRKS</sequence>
<evidence type="ECO:0000313" key="3">
    <source>
        <dbReference type="Proteomes" id="UP000694865"/>
    </source>
</evidence>
<reference evidence="4" key="1">
    <citation type="submission" date="2025-08" db="UniProtKB">
        <authorList>
            <consortium name="RefSeq"/>
        </authorList>
    </citation>
    <scope>IDENTIFICATION</scope>
    <source>
        <tissue evidence="4">Testes</tissue>
    </source>
</reference>
<dbReference type="Proteomes" id="UP000694865">
    <property type="component" value="Unplaced"/>
</dbReference>
<dbReference type="InterPro" id="IPR038830">
    <property type="entry name" value="CCDC186"/>
</dbReference>
<feature type="region of interest" description="Disordered" evidence="2">
    <location>
        <begin position="932"/>
        <end position="1022"/>
    </location>
</feature>
<feature type="region of interest" description="Disordered" evidence="2">
    <location>
        <begin position="375"/>
        <end position="397"/>
    </location>
</feature>